<dbReference type="Pfam" id="PF04972">
    <property type="entry name" value="BON"/>
    <property type="match status" value="2"/>
</dbReference>
<dbReference type="PROSITE" id="PS50914">
    <property type="entry name" value="BON"/>
    <property type="match status" value="2"/>
</dbReference>
<dbReference type="InterPro" id="IPR051686">
    <property type="entry name" value="Lipoprotein_DolP"/>
</dbReference>
<organism evidence="2 3">
    <name type="scientific">Novipirellula aureliae</name>
    <dbReference type="NCBI Taxonomy" id="2527966"/>
    <lineage>
        <taxon>Bacteria</taxon>
        <taxon>Pseudomonadati</taxon>
        <taxon>Planctomycetota</taxon>
        <taxon>Planctomycetia</taxon>
        <taxon>Pirellulales</taxon>
        <taxon>Pirellulaceae</taxon>
        <taxon>Novipirellula</taxon>
    </lineage>
</organism>
<protein>
    <submittedName>
        <fullName evidence="2">Periplasmic protein</fullName>
    </submittedName>
</protein>
<comment type="caution">
    <text evidence="2">The sequence shown here is derived from an EMBL/GenBank/DDBJ whole genome shotgun (WGS) entry which is preliminary data.</text>
</comment>
<feature type="domain" description="BON" evidence="1">
    <location>
        <begin position="24"/>
        <end position="95"/>
    </location>
</feature>
<name>A0A5C6E294_9BACT</name>
<sequence>MRSTYFGLAIAAIAALGPMQVWGGDREIAEQIIKRLKVNRDQGALKDFTLDMKVDNGVVVFRGNVSQAGQKDLVLKTADGLEGIERVIDEVTVTAEAKVAQAPVDEAKLVRPAKTIAKVAKPIKPPAMEAETSDSGFSFSQAVAAMGSSEDQNLVESNPVSKSPVKQADMQKIATQQVVPGEVRPTAAVELDTAPLANNDQKAVSSVIEALGNAQRSGQLRGFGVDVTSNNGVVTLKGRAASEAQRNTIIEIANRAAAGYGVEDLIRIPASQSVQADLAPAPNRVATASVPAQTVAHRQNAQAQPVPYRMNQQHPMQAQPAGYGMGAPTMGQPVPMAPYSGGGAPRYDTPNLPNYAWPGYSAHPNYAALTYPQQYSPSAWPYIGPFYPYPQVPLGWRKVSLEWDDGWWFLDFTDK</sequence>
<evidence type="ECO:0000259" key="1">
    <source>
        <dbReference type="PROSITE" id="PS50914"/>
    </source>
</evidence>
<evidence type="ECO:0000313" key="2">
    <source>
        <dbReference type="EMBL" id="TWU42978.1"/>
    </source>
</evidence>
<dbReference type="RefSeq" id="WP_146599485.1">
    <property type="nucleotide sequence ID" value="NZ_SJPY01000003.1"/>
</dbReference>
<reference evidence="2 3" key="1">
    <citation type="submission" date="2019-02" db="EMBL/GenBank/DDBJ databases">
        <title>Deep-cultivation of Planctomycetes and their phenomic and genomic characterization uncovers novel biology.</title>
        <authorList>
            <person name="Wiegand S."/>
            <person name="Jogler M."/>
            <person name="Boedeker C."/>
            <person name="Pinto D."/>
            <person name="Vollmers J."/>
            <person name="Rivas-Marin E."/>
            <person name="Kohn T."/>
            <person name="Peeters S.H."/>
            <person name="Heuer A."/>
            <person name="Rast P."/>
            <person name="Oberbeckmann S."/>
            <person name="Bunk B."/>
            <person name="Jeske O."/>
            <person name="Meyerdierks A."/>
            <person name="Storesund J.E."/>
            <person name="Kallscheuer N."/>
            <person name="Luecker S."/>
            <person name="Lage O.M."/>
            <person name="Pohl T."/>
            <person name="Merkel B.J."/>
            <person name="Hornburger P."/>
            <person name="Mueller R.-W."/>
            <person name="Bruemmer F."/>
            <person name="Labrenz M."/>
            <person name="Spormann A.M."/>
            <person name="Op Den Camp H."/>
            <person name="Overmann J."/>
            <person name="Amann R."/>
            <person name="Jetten M.S.M."/>
            <person name="Mascher T."/>
            <person name="Medema M.H."/>
            <person name="Devos D.P."/>
            <person name="Kaster A.-K."/>
            <person name="Ovreas L."/>
            <person name="Rohde M."/>
            <person name="Galperin M.Y."/>
            <person name="Jogler C."/>
        </authorList>
    </citation>
    <scope>NUCLEOTIDE SEQUENCE [LARGE SCALE GENOMIC DNA]</scope>
    <source>
        <strain evidence="2 3">Q31b</strain>
    </source>
</reference>
<dbReference type="OrthoDB" id="282501at2"/>
<proteinExistence type="predicted"/>
<dbReference type="EMBL" id="SJPY01000003">
    <property type="protein sequence ID" value="TWU42978.1"/>
    <property type="molecule type" value="Genomic_DNA"/>
</dbReference>
<dbReference type="Gene3D" id="3.30.1340.30">
    <property type="match status" value="2"/>
</dbReference>
<dbReference type="PANTHER" id="PTHR34606">
    <property type="entry name" value="BON DOMAIN-CONTAINING PROTEIN"/>
    <property type="match status" value="1"/>
</dbReference>
<dbReference type="AlphaFoldDB" id="A0A5C6E294"/>
<keyword evidence="3" id="KW-1185">Reference proteome</keyword>
<gene>
    <name evidence="2" type="ORF">Q31b_20120</name>
</gene>
<feature type="domain" description="BON" evidence="1">
    <location>
        <begin position="199"/>
        <end position="270"/>
    </location>
</feature>
<dbReference type="PANTHER" id="PTHR34606:SF15">
    <property type="entry name" value="BON DOMAIN-CONTAINING PROTEIN"/>
    <property type="match status" value="1"/>
</dbReference>
<dbReference type="Proteomes" id="UP000315471">
    <property type="component" value="Unassembled WGS sequence"/>
</dbReference>
<evidence type="ECO:0000313" key="3">
    <source>
        <dbReference type="Proteomes" id="UP000315471"/>
    </source>
</evidence>
<accession>A0A5C6E294</accession>
<dbReference type="InterPro" id="IPR007055">
    <property type="entry name" value="BON_dom"/>
</dbReference>